<dbReference type="SUPFAM" id="SSF52096">
    <property type="entry name" value="ClpP/crotonase"/>
    <property type="match status" value="1"/>
</dbReference>
<organism evidence="3 4">
    <name type="scientific">Salipaludibacillus keqinensis</name>
    <dbReference type="NCBI Taxonomy" id="2045207"/>
    <lineage>
        <taxon>Bacteria</taxon>
        <taxon>Bacillati</taxon>
        <taxon>Bacillota</taxon>
        <taxon>Bacilli</taxon>
        <taxon>Bacillales</taxon>
        <taxon>Bacillaceae</taxon>
    </lineage>
</organism>
<keyword evidence="3" id="KW-0413">Isomerase</keyword>
<dbReference type="InterPro" id="IPR051053">
    <property type="entry name" value="ECH/Chromodomain_protein"/>
</dbReference>
<dbReference type="PANTHER" id="PTHR43684">
    <property type="match status" value="1"/>
</dbReference>
<comment type="similarity">
    <text evidence="1 2">Belongs to the enoyl-CoA hydratase/isomerase family.</text>
</comment>
<dbReference type="GO" id="GO:0016853">
    <property type="term" value="F:isomerase activity"/>
    <property type="evidence" value="ECO:0007669"/>
    <property type="project" value="UniProtKB-KW"/>
</dbReference>
<dbReference type="PANTHER" id="PTHR43684:SF4">
    <property type="entry name" value="ENOYL-COA HYDRATASE_ISOMERASE FAMILY PROTEIN (AFU_ORTHOLOGUE AFUA_1G01890)"/>
    <property type="match status" value="1"/>
</dbReference>
<dbReference type="InterPro" id="IPR001753">
    <property type="entry name" value="Enoyl-CoA_hydra/iso"/>
</dbReference>
<name>A0A323TJW1_9BACI</name>
<accession>A0A323TJW1</accession>
<gene>
    <name evidence="3" type="ORF">CR194_04865</name>
</gene>
<dbReference type="Gene3D" id="1.10.12.10">
    <property type="entry name" value="Lyase 2-enoyl-coa Hydratase, Chain A, domain 2"/>
    <property type="match status" value="1"/>
</dbReference>
<dbReference type="InterPro" id="IPR018376">
    <property type="entry name" value="Enoyl-CoA_hyd/isom_CS"/>
</dbReference>
<keyword evidence="4" id="KW-1185">Reference proteome</keyword>
<dbReference type="AlphaFoldDB" id="A0A323TJW1"/>
<comment type="caution">
    <text evidence="3">The sequence shown here is derived from an EMBL/GenBank/DDBJ whole genome shotgun (WGS) entry which is preliminary data.</text>
</comment>
<dbReference type="InterPro" id="IPR014748">
    <property type="entry name" value="Enoyl-CoA_hydra_C"/>
</dbReference>
<dbReference type="Pfam" id="PF00378">
    <property type="entry name" value="ECH_1"/>
    <property type="match status" value="1"/>
</dbReference>
<dbReference type="Proteomes" id="UP000248214">
    <property type="component" value="Unassembled WGS sequence"/>
</dbReference>
<evidence type="ECO:0000256" key="1">
    <source>
        <dbReference type="ARBA" id="ARBA00005254"/>
    </source>
</evidence>
<evidence type="ECO:0000313" key="4">
    <source>
        <dbReference type="Proteomes" id="UP000248214"/>
    </source>
</evidence>
<dbReference type="EMBL" id="PDOD01000001">
    <property type="protein sequence ID" value="PYZ94860.1"/>
    <property type="molecule type" value="Genomic_DNA"/>
</dbReference>
<protein>
    <submittedName>
        <fullName evidence="3">2-(1,2-epoxy-1,2-dihydrophenyl)acetyl-CoA isomerase</fullName>
    </submittedName>
</protein>
<evidence type="ECO:0000256" key="2">
    <source>
        <dbReference type="RuleBase" id="RU003707"/>
    </source>
</evidence>
<dbReference type="Gene3D" id="3.90.226.10">
    <property type="entry name" value="2-enoyl-CoA Hydratase, Chain A, domain 1"/>
    <property type="match status" value="1"/>
</dbReference>
<evidence type="ECO:0000313" key="3">
    <source>
        <dbReference type="EMBL" id="PYZ94860.1"/>
    </source>
</evidence>
<dbReference type="PROSITE" id="PS00166">
    <property type="entry name" value="ENOYL_COA_HYDRATASE"/>
    <property type="match status" value="1"/>
</dbReference>
<dbReference type="InterPro" id="IPR029045">
    <property type="entry name" value="ClpP/crotonase-like_dom_sf"/>
</dbReference>
<dbReference type="RefSeq" id="WP_110608493.1">
    <property type="nucleotide sequence ID" value="NZ_PDOD01000001.1"/>
</dbReference>
<dbReference type="CDD" id="cd06558">
    <property type="entry name" value="crotonase-like"/>
    <property type="match status" value="1"/>
</dbReference>
<proteinExistence type="inferred from homology"/>
<sequence>MKNNYETIRYTLNHGVVTITLNRPEAFNAFTEQMNKEVVRALREATKDEAARSIILTGEGRAFCAGQDLSGVDENTNHATFLRERYHPMVKAMKQTPKPIIAAVNGTAAGAGMSVALAADFRLAKPHVKFVSAFMNIGLIPDSGFLYSLPRIVGYGKAMEMAVLGKPITGEQALSLGLVTEVFEEAVWEEEVQRFAESLASLPTKSFSLIKRYMMDGMHQPFDQMLEHEAQAQRIAGSSQDHLEGMQAFKEKRKPDFTGK</sequence>
<dbReference type="OrthoDB" id="9775794at2"/>
<reference evidence="3 4" key="1">
    <citation type="submission" date="2017-10" db="EMBL/GenBank/DDBJ databases">
        <title>Bacillus sp. nov., a halophilic bacterium isolated from a Keqin Lake.</title>
        <authorList>
            <person name="Wang H."/>
        </authorList>
    </citation>
    <scope>NUCLEOTIDE SEQUENCE [LARGE SCALE GENOMIC DNA]</scope>
    <source>
        <strain evidence="3 4">KQ-12</strain>
    </source>
</reference>